<comment type="caution">
    <text evidence="2">The sequence shown here is derived from an EMBL/GenBank/DDBJ whole genome shotgun (WGS) entry which is preliminary data.</text>
</comment>
<dbReference type="RefSeq" id="WP_023573455.1">
    <property type="nucleotide sequence ID" value="NZ_AVCS01000009.1"/>
</dbReference>
<dbReference type="STRING" id="1107311.Q767_06095"/>
<feature type="chain" id="PRO_5004750410" description="Outer membrane protein beta-barrel domain-containing protein" evidence="1">
    <location>
        <begin position="22"/>
        <end position="342"/>
    </location>
</feature>
<reference evidence="3" key="1">
    <citation type="submission" date="2013-09" db="EMBL/GenBank/DDBJ databases">
        <authorList>
            <person name="Zeng Z."/>
            <person name="Chen C."/>
        </authorList>
    </citation>
    <scope>NUCLEOTIDE SEQUENCE [LARGE SCALE GENOMIC DNA]</scope>
    <source>
        <strain evidence="3">DK69</strain>
    </source>
</reference>
<dbReference type="eggNOG" id="COG0086">
    <property type="taxonomic scope" value="Bacteria"/>
</dbReference>
<evidence type="ECO:0000313" key="3">
    <source>
        <dbReference type="Proteomes" id="UP000030149"/>
    </source>
</evidence>
<dbReference type="Proteomes" id="UP000030149">
    <property type="component" value="Unassembled WGS sequence"/>
</dbReference>
<feature type="signal peptide" evidence="1">
    <location>
        <begin position="1"/>
        <end position="21"/>
    </location>
</feature>
<organism evidence="2 3">
    <name type="scientific">Flavobacterium enshiense DK69</name>
    <dbReference type="NCBI Taxonomy" id="1107311"/>
    <lineage>
        <taxon>Bacteria</taxon>
        <taxon>Pseudomonadati</taxon>
        <taxon>Bacteroidota</taxon>
        <taxon>Flavobacteriia</taxon>
        <taxon>Flavobacteriales</taxon>
        <taxon>Flavobacteriaceae</taxon>
        <taxon>Flavobacterium</taxon>
    </lineage>
</organism>
<dbReference type="AlphaFoldDB" id="V6S9I0"/>
<evidence type="ECO:0008006" key="4">
    <source>
        <dbReference type="Google" id="ProtNLM"/>
    </source>
</evidence>
<accession>V6S9I0</accession>
<keyword evidence="1" id="KW-0732">Signal</keyword>
<protein>
    <recommendedName>
        <fullName evidence="4">Outer membrane protein beta-barrel domain-containing protein</fullName>
    </recommendedName>
</protein>
<evidence type="ECO:0000313" key="2">
    <source>
        <dbReference type="EMBL" id="KGO96472.1"/>
    </source>
</evidence>
<keyword evidence="3" id="KW-1185">Reference proteome</keyword>
<name>V6S9I0_9FLAO</name>
<dbReference type="EMBL" id="JRLZ01000004">
    <property type="protein sequence ID" value="KGO96472.1"/>
    <property type="molecule type" value="Genomic_DNA"/>
</dbReference>
<dbReference type="PATRIC" id="fig|1107311.3.peg.1423"/>
<sequence>MQKIIFYVVVMLCFFVSKVTAQETFEQRANAIAKNIENITKEEKLALKTEVEEVNEQLTKGELTQEEADKKKMQLATDHAKKIEERVAVEQEKLNALVQERVDGKLSDTIKIKKRYSITIPADHYDRKTKRTTSQFVFAFGLNNLVTNGAVANSDFGYWRSTFYEWGITGRTRLGKEDSPLHLKYGFSFMYNILHATDNRYFVDKGSETVLETYPVNLIDDKTYFKNVFFAVPVHLEWDFSDKREINGKMYRRSHDGFRFGAGGFIGINTNSKQFLGYEVDGYKIKERQKGDWNVNEFTYGLSTYVGYKSISLYAKYDLQPMFESNAVDQRNASLGLRFDFN</sequence>
<evidence type="ECO:0000256" key="1">
    <source>
        <dbReference type="SAM" id="SignalP"/>
    </source>
</evidence>
<proteinExistence type="predicted"/>
<reference evidence="2 3" key="2">
    <citation type="journal article" date="2015" name="Stand. Genomic Sci.">
        <title>High quality draft genomic sequence of Flavobacterium enshiense DK69(T) and comparison among Flavobacterium genomes.</title>
        <authorList>
            <person name="Zeng Z."/>
            <person name="Chen C."/>
            <person name="Du H."/>
            <person name="Wang G."/>
            <person name="Li M."/>
        </authorList>
    </citation>
    <scope>NUCLEOTIDE SEQUENCE [LARGE SCALE GENOMIC DNA]</scope>
    <source>
        <strain evidence="2 3">DK69</strain>
    </source>
</reference>
<dbReference type="OrthoDB" id="1466811at2"/>
<gene>
    <name evidence="2" type="ORF">Q767_06095</name>
</gene>